<dbReference type="Pfam" id="PF02609">
    <property type="entry name" value="Exonuc_VII_S"/>
    <property type="match status" value="1"/>
</dbReference>
<keyword evidence="2 6" id="KW-0963">Cytoplasm</keyword>
<keyword evidence="4 6" id="KW-0378">Hydrolase</keyword>
<dbReference type="SUPFAM" id="SSF116842">
    <property type="entry name" value="XseB-like"/>
    <property type="match status" value="1"/>
</dbReference>
<dbReference type="EMBL" id="CP113797">
    <property type="protein sequence ID" value="WAL61613.1"/>
    <property type="molecule type" value="Genomic_DNA"/>
</dbReference>
<dbReference type="GO" id="GO:0009318">
    <property type="term" value="C:exodeoxyribonuclease VII complex"/>
    <property type="evidence" value="ECO:0007669"/>
    <property type="project" value="UniProtKB-UniRule"/>
</dbReference>
<dbReference type="GO" id="GO:0005737">
    <property type="term" value="C:cytoplasm"/>
    <property type="evidence" value="ECO:0007669"/>
    <property type="project" value="UniProtKB-SubCell"/>
</dbReference>
<sequence length="93" mass="10545">MSDQPDLSDLQSSGQLDSVPSETLPVGWNYEATVAEIEAIIDRIERGELDLADMFDQFSIAVERLRQCESFLARQQQQVDLLVETLLDEPDLF</sequence>
<reference evidence="8" key="1">
    <citation type="submission" date="2022-12" db="EMBL/GenBank/DDBJ databases">
        <title>Polyphasic identification of a Novel Hot-Spring Cyanobacterium Ocullathermofonsia sinensis gen nov. sp. nov. and Genomic Insights on its Adaptations to the Thermal Habitat.</title>
        <authorList>
            <person name="Daroch M."/>
            <person name="Tang J."/>
            <person name="Jiang Y."/>
        </authorList>
    </citation>
    <scope>NUCLEOTIDE SEQUENCE</scope>
    <source>
        <strain evidence="8">PKUAC-SCTA174</strain>
    </source>
</reference>
<dbReference type="Gene3D" id="1.10.287.1040">
    <property type="entry name" value="Exonuclease VII, small subunit"/>
    <property type="match status" value="1"/>
</dbReference>
<comment type="subcellular location">
    <subcellularLocation>
        <location evidence="6">Cytoplasm</location>
    </subcellularLocation>
</comment>
<dbReference type="HAMAP" id="MF_00337">
    <property type="entry name" value="Exonuc_7_S"/>
    <property type="match status" value="1"/>
</dbReference>
<proteinExistence type="inferred from homology"/>
<keyword evidence="3 6" id="KW-0540">Nuclease</keyword>
<comment type="catalytic activity">
    <reaction evidence="6">
        <text>Exonucleolytic cleavage in either 5'- to 3'- or 3'- to 5'-direction to yield nucleoside 5'-phosphates.</text>
        <dbReference type="EC" id="3.1.11.6"/>
    </reaction>
</comment>
<dbReference type="RefSeq" id="WP_268611623.1">
    <property type="nucleotide sequence ID" value="NZ_CP113797.1"/>
</dbReference>
<evidence type="ECO:0000256" key="1">
    <source>
        <dbReference type="ARBA" id="ARBA00009998"/>
    </source>
</evidence>
<protein>
    <recommendedName>
        <fullName evidence="6">Exodeoxyribonuclease 7 small subunit</fullName>
        <ecNumber evidence="6">3.1.11.6</ecNumber>
    </recommendedName>
    <alternativeName>
        <fullName evidence="6">Exodeoxyribonuclease VII small subunit</fullName>
        <shortName evidence="6">Exonuclease VII small subunit</shortName>
    </alternativeName>
</protein>
<evidence type="ECO:0000256" key="4">
    <source>
        <dbReference type="ARBA" id="ARBA00022801"/>
    </source>
</evidence>
<feature type="region of interest" description="Disordered" evidence="7">
    <location>
        <begin position="1"/>
        <end position="23"/>
    </location>
</feature>
<dbReference type="GO" id="GO:0006308">
    <property type="term" value="P:DNA catabolic process"/>
    <property type="evidence" value="ECO:0007669"/>
    <property type="project" value="UniProtKB-UniRule"/>
</dbReference>
<evidence type="ECO:0000256" key="2">
    <source>
        <dbReference type="ARBA" id="ARBA00022490"/>
    </source>
</evidence>
<name>A0A9E8ZHY2_9CYAN</name>
<dbReference type="GO" id="GO:0008855">
    <property type="term" value="F:exodeoxyribonuclease VII activity"/>
    <property type="evidence" value="ECO:0007669"/>
    <property type="project" value="UniProtKB-UniRule"/>
</dbReference>
<comment type="subunit">
    <text evidence="6">Heterooligomer composed of large and small subunits.</text>
</comment>
<evidence type="ECO:0000313" key="8">
    <source>
        <dbReference type="EMBL" id="WAL61613.1"/>
    </source>
</evidence>
<dbReference type="AlphaFoldDB" id="A0A9E8ZHY2"/>
<dbReference type="KEGG" id="tsin:OXH18_06405"/>
<evidence type="ECO:0000256" key="5">
    <source>
        <dbReference type="ARBA" id="ARBA00022839"/>
    </source>
</evidence>
<dbReference type="EC" id="3.1.11.6" evidence="6"/>
<evidence type="ECO:0000256" key="3">
    <source>
        <dbReference type="ARBA" id="ARBA00022722"/>
    </source>
</evidence>
<keyword evidence="5 6" id="KW-0269">Exonuclease</keyword>
<accession>A0A9E8ZHY2</accession>
<dbReference type="InterPro" id="IPR037004">
    <property type="entry name" value="Exonuc_VII_ssu_sf"/>
</dbReference>
<dbReference type="Proteomes" id="UP001163152">
    <property type="component" value="Chromosome"/>
</dbReference>
<organism evidence="8 9">
    <name type="scientific">Thermocoleostomius sinensis A174</name>
    <dbReference type="NCBI Taxonomy" id="2016057"/>
    <lineage>
        <taxon>Bacteria</taxon>
        <taxon>Bacillati</taxon>
        <taxon>Cyanobacteriota</taxon>
        <taxon>Cyanophyceae</taxon>
        <taxon>Oculatellales</taxon>
        <taxon>Oculatellaceae</taxon>
        <taxon>Thermocoleostomius</taxon>
    </lineage>
</organism>
<feature type="compositionally biased region" description="Low complexity" evidence="7">
    <location>
        <begin position="1"/>
        <end position="18"/>
    </location>
</feature>
<evidence type="ECO:0000313" key="9">
    <source>
        <dbReference type="Proteomes" id="UP001163152"/>
    </source>
</evidence>
<comment type="similarity">
    <text evidence="1 6">Belongs to the XseB family.</text>
</comment>
<evidence type="ECO:0000256" key="6">
    <source>
        <dbReference type="HAMAP-Rule" id="MF_00337"/>
    </source>
</evidence>
<comment type="function">
    <text evidence="6">Bidirectionally degrades single-stranded DNA into large acid-insoluble oligonucleotides, which are then degraded further into small acid-soluble oligonucleotides.</text>
</comment>
<keyword evidence="9" id="KW-1185">Reference proteome</keyword>
<gene>
    <name evidence="6 8" type="primary">xseB</name>
    <name evidence="8" type="ORF">OXH18_06405</name>
</gene>
<dbReference type="NCBIfam" id="TIGR01280">
    <property type="entry name" value="xseB"/>
    <property type="match status" value="1"/>
</dbReference>
<dbReference type="InterPro" id="IPR003761">
    <property type="entry name" value="Exonuc_VII_S"/>
</dbReference>
<evidence type="ECO:0000256" key="7">
    <source>
        <dbReference type="SAM" id="MobiDB-lite"/>
    </source>
</evidence>